<dbReference type="OMA" id="VERNDKC"/>
<dbReference type="GO" id="GO:0003746">
    <property type="term" value="F:translation elongation factor activity"/>
    <property type="evidence" value="ECO:0007669"/>
    <property type="project" value="UniProtKB-KW"/>
</dbReference>
<dbReference type="AlphaFoldDB" id="A0A2R6PPD9"/>
<proteinExistence type="predicted"/>
<dbReference type="Gramene" id="PSR94926">
    <property type="protein sequence ID" value="PSR94926"/>
    <property type="gene ID" value="CEY00_Acc25681"/>
</dbReference>
<accession>A0A2R6PPD9</accession>
<dbReference type="InParanoid" id="A0A2R6PPD9"/>
<name>A0A2R6PPD9_ACTCC</name>
<sequence>MYRRQIRRTIYAYTTSARCVEQILQWLFKVGSEPSRKEEDGHDKGAKSEDIVLFEKSMAKKRAGEGKFRCKNLNPFAIFLHRRDVAKTCFYSTLNLKRLESFRGRNRKTYSMKRKKEDTVRGLGIGHKADSGNKVLPIRDVTLSSSSSLSNDVKEEYGMEGKREKPKSEKIKRVSRMKELLRWAAAAKSDKGGKYFGREVQQLRNMATLKAVAGDDQFSNDSPKISFSWDVQSCSTTTSSIYSAISVASSMNDHSMIVLENCSSKLGSWITTDSEFVVLEL</sequence>
<comment type="caution">
    <text evidence="1">The sequence shown here is derived from an EMBL/GenBank/DDBJ whole genome shotgun (WGS) entry which is preliminary data.</text>
</comment>
<reference evidence="1 2" key="1">
    <citation type="submission" date="2017-07" db="EMBL/GenBank/DDBJ databases">
        <title>An improved, manually edited Actinidia chinensis var. chinensis (kiwifruit) genome highlights the challenges associated with draft genomes and gene prediction in plants.</title>
        <authorList>
            <person name="Pilkington S."/>
            <person name="Crowhurst R."/>
            <person name="Hilario E."/>
            <person name="Nardozza S."/>
            <person name="Fraser L."/>
            <person name="Peng Y."/>
            <person name="Gunaseelan K."/>
            <person name="Simpson R."/>
            <person name="Tahir J."/>
            <person name="Deroles S."/>
            <person name="Templeton K."/>
            <person name="Luo Z."/>
            <person name="Davy M."/>
            <person name="Cheng C."/>
            <person name="Mcneilage M."/>
            <person name="Scaglione D."/>
            <person name="Liu Y."/>
            <person name="Zhang Q."/>
            <person name="Datson P."/>
            <person name="De Silva N."/>
            <person name="Gardiner S."/>
            <person name="Bassett H."/>
            <person name="Chagne D."/>
            <person name="Mccallum J."/>
            <person name="Dzierzon H."/>
            <person name="Deng C."/>
            <person name="Wang Y.-Y."/>
            <person name="Barron N."/>
            <person name="Manako K."/>
            <person name="Bowen J."/>
            <person name="Foster T."/>
            <person name="Erridge Z."/>
            <person name="Tiffin H."/>
            <person name="Waite C."/>
            <person name="Davies K."/>
            <person name="Grierson E."/>
            <person name="Laing W."/>
            <person name="Kirk R."/>
            <person name="Chen X."/>
            <person name="Wood M."/>
            <person name="Montefiori M."/>
            <person name="Brummell D."/>
            <person name="Schwinn K."/>
            <person name="Catanach A."/>
            <person name="Fullerton C."/>
            <person name="Li D."/>
            <person name="Meiyalaghan S."/>
            <person name="Nieuwenhuizen N."/>
            <person name="Read N."/>
            <person name="Prakash R."/>
            <person name="Hunter D."/>
            <person name="Zhang H."/>
            <person name="Mckenzie M."/>
            <person name="Knabel M."/>
            <person name="Harris A."/>
            <person name="Allan A."/>
            <person name="Chen A."/>
            <person name="Janssen B."/>
            <person name="Plunkett B."/>
            <person name="Dwamena C."/>
            <person name="Voogd C."/>
            <person name="Leif D."/>
            <person name="Lafferty D."/>
            <person name="Souleyre E."/>
            <person name="Varkonyi-Gasic E."/>
            <person name="Gambi F."/>
            <person name="Hanley J."/>
            <person name="Yao J.-L."/>
            <person name="Cheung J."/>
            <person name="David K."/>
            <person name="Warren B."/>
            <person name="Marsh K."/>
            <person name="Snowden K."/>
            <person name="Lin-Wang K."/>
            <person name="Brian L."/>
            <person name="Martinez-Sanchez M."/>
            <person name="Wang M."/>
            <person name="Ileperuma N."/>
            <person name="Macnee N."/>
            <person name="Campin R."/>
            <person name="Mcatee P."/>
            <person name="Drummond R."/>
            <person name="Espley R."/>
            <person name="Ireland H."/>
            <person name="Wu R."/>
            <person name="Atkinson R."/>
            <person name="Karunairetnam S."/>
            <person name="Bulley S."/>
            <person name="Chunkath S."/>
            <person name="Hanley Z."/>
            <person name="Storey R."/>
            <person name="Thrimawithana A."/>
            <person name="Thomson S."/>
            <person name="David C."/>
            <person name="Testolin R."/>
        </authorList>
    </citation>
    <scope>NUCLEOTIDE SEQUENCE [LARGE SCALE GENOMIC DNA]</scope>
    <source>
        <strain evidence="2">cv. Red5</strain>
        <tissue evidence="1">Young leaf</tissue>
    </source>
</reference>
<organism evidence="1 2">
    <name type="scientific">Actinidia chinensis var. chinensis</name>
    <name type="common">Chinese soft-hair kiwi</name>
    <dbReference type="NCBI Taxonomy" id="1590841"/>
    <lineage>
        <taxon>Eukaryota</taxon>
        <taxon>Viridiplantae</taxon>
        <taxon>Streptophyta</taxon>
        <taxon>Embryophyta</taxon>
        <taxon>Tracheophyta</taxon>
        <taxon>Spermatophyta</taxon>
        <taxon>Magnoliopsida</taxon>
        <taxon>eudicotyledons</taxon>
        <taxon>Gunneridae</taxon>
        <taxon>Pentapetalae</taxon>
        <taxon>asterids</taxon>
        <taxon>Ericales</taxon>
        <taxon>Actinidiaceae</taxon>
        <taxon>Actinidia</taxon>
    </lineage>
</organism>
<dbReference type="PANTHER" id="PTHR36038:SF3">
    <property type="entry name" value="OVATE FAMILY PROTEIN"/>
    <property type="match status" value="1"/>
</dbReference>
<keyword evidence="1" id="KW-0648">Protein biosynthesis</keyword>
<protein>
    <submittedName>
        <fullName evidence="1">Elongation factor G like</fullName>
    </submittedName>
</protein>
<dbReference type="PANTHER" id="PTHR36038">
    <property type="entry name" value="OS06G0102750 PROTEIN"/>
    <property type="match status" value="1"/>
</dbReference>
<keyword evidence="2" id="KW-1185">Reference proteome</keyword>
<dbReference type="Proteomes" id="UP000241394">
    <property type="component" value="Chromosome LG23"/>
</dbReference>
<evidence type="ECO:0000313" key="1">
    <source>
        <dbReference type="EMBL" id="PSR94926.1"/>
    </source>
</evidence>
<evidence type="ECO:0000313" key="2">
    <source>
        <dbReference type="Proteomes" id="UP000241394"/>
    </source>
</evidence>
<keyword evidence="1" id="KW-0251">Elongation factor</keyword>
<dbReference type="EMBL" id="NKQK01000023">
    <property type="protein sequence ID" value="PSR94926.1"/>
    <property type="molecule type" value="Genomic_DNA"/>
</dbReference>
<gene>
    <name evidence="1" type="ORF">CEY00_Acc25681</name>
</gene>
<dbReference type="FunCoup" id="A0A2R6PPD9">
    <property type="interactions" value="52"/>
</dbReference>
<dbReference type="OrthoDB" id="1889663at2759"/>
<reference evidence="2" key="2">
    <citation type="journal article" date="2018" name="BMC Genomics">
        <title>A manually annotated Actinidia chinensis var. chinensis (kiwifruit) genome highlights the challenges associated with draft genomes and gene prediction in plants.</title>
        <authorList>
            <person name="Pilkington S.M."/>
            <person name="Crowhurst R."/>
            <person name="Hilario E."/>
            <person name="Nardozza S."/>
            <person name="Fraser L."/>
            <person name="Peng Y."/>
            <person name="Gunaseelan K."/>
            <person name="Simpson R."/>
            <person name="Tahir J."/>
            <person name="Deroles S.C."/>
            <person name="Templeton K."/>
            <person name="Luo Z."/>
            <person name="Davy M."/>
            <person name="Cheng C."/>
            <person name="McNeilage M."/>
            <person name="Scaglione D."/>
            <person name="Liu Y."/>
            <person name="Zhang Q."/>
            <person name="Datson P."/>
            <person name="De Silva N."/>
            <person name="Gardiner S.E."/>
            <person name="Bassett H."/>
            <person name="Chagne D."/>
            <person name="McCallum J."/>
            <person name="Dzierzon H."/>
            <person name="Deng C."/>
            <person name="Wang Y.Y."/>
            <person name="Barron L."/>
            <person name="Manako K."/>
            <person name="Bowen J."/>
            <person name="Foster T.M."/>
            <person name="Erridge Z.A."/>
            <person name="Tiffin H."/>
            <person name="Waite C.N."/>
            <person name="Davies K.M."/>
            <person name="Grierson E.P."/>
            <person name="Laing W.A."/>
            <person name="Kirk R."/>
            <person name="Chen X."/>
            <person name="Wood M."/>
            <person name="Montefiori M."/>
            <person name="Brummell D.A."/>
            <person name="Schwinn K.E."/>
            <person name="Catanach A."/>
            <person name="Fullerton C."/>
            <person name="Li D."/>
            <person name="Meiyalaghan S."/>
            <person name="Nieuwenhuizen N."/>
            <person name="Read N."/>
            <person name="Prakash R."/>
            <person name="Hunter D."/>
            <person name="Zhang H."/>
            <person name="McKenzie M."/>
            <person name="Knabel M."/>
            <person name="Harris A."/>
            <person name="Allan A.C."/>
            <person name="Gleave A."/>
            <person name="Chen A."/>
            <person name="Janssen B.J."/>
            <person name="Plunkett B."/>
            <person name="Ampomah-Dwamena C."/>
            <person name="Voogd C."/>
            <person name="Leif D."/>
            <person name="Lafferty D."/>
            <person name="Souleyre E.J.F."/>
            <person name="Varkonyi-Gasic E."/>
            <person name="Gambi F."/>
            <person name="Hanley J."/>
            <person name="Yao J.L."/>
            <person name="Cheung J."/>
            <person name="David K.M."/>
            <person name="Warren B."/>
            <person name="Marsh K."/>
            <person name="Snowden K.C."/>
            <person name="Lin-Wang K."/>
            <person name="Brian L."/>
            <person name="Martinez-Sanchez M."/>
            <person name="Wang M."/>
            <person name="Ileperuma N."/>
            <person name="Macnee N."/>
            <person name="Campin R."/>
            <person name="McAtee P."/>
            <person name="Drummond R.S.M."/>
            <person name="Espley R.V."/>
            <person name="Ireland H.S."/>
            <person name="Wu R."/>
            <person name="Atkinson R.G."/>
            <person name="Karunairetnam S."/>
            <person name="Bulley S."/>
            <person name="Chunkath S."/>
            <person name="Hanley Z."/>
            <person name="Storey R."/>
            <person name="Thrimawithana A.H."/>
            <person name="Thomson S."/>
            <person name="David C."/>
            <person name="Testolin R."/>
            <person name="Huang H."/>
            <person name="Hellens R.P."/>
            <person name="Schaffer R.J."/>
        </authorList>
    </citation>
    <scope>NUCLEOTIDE SEQUENCE [LARGE SCALE GENOMIC DNA]</scope>
    <source>
        <strain evidence="2">cv. Red5</strain>
    </source>
</reference>